<dbReference type="NCBIfam" id="TIGR00079">
    <property type="entry name" value="pept_deformyl"/>
    <property type="match status" value="1"/>
</dbReference>
<dbReference type="KEGG" id="mro:MROS_2422"/>
<dbReference type="PANTHER" id="PTHR10458:SF22">
    <property type="entry name" value="PEPTIDE DEFORMYLASE"/>
    <property type="match status" value="1"/>
</dbReference>
<dbReference type="Proteomes" id="UP000009011">
    <property type="component" value="Chromosome"/>
</dbReference>
<reference evidence="3 4" key="1">
    <citation type="journal article" date="2013" name="PLoS ONE">
        <title>Genomic analysis of Melioribacter roseus, facultatively anaerobic organotrophic bacterium representing a novel deep lineage within Bacteriodetes/Chlorobi group.</title>
        <authorList>
            <person name="Kadnikov V.V."/>
            <person name="Mardanov A.V."/>
            <person name="Podosokorskaya O.A."/>
            <person name="Gavrilov S.N."/>
            <person name="Kublanov I.V."/>
            <person name="Beletsky A.V."/>
            <person name="Bonch-Osmolovskaya E.A."/>
            <person name="Ravin N.V."/>
        </authorList>
    </citation>
    <scope>NUCLEOTIDE SEQUENCE [LARGE SCALE GENOMIC DNA]</scope>
    <source>
        <strain evidence="4">JCM 17771 / P3M-2</strain>
    </source>
</reference>
<evidence type="ECO:0000313" key="3">
    <source>
        <dbReference type="EMBL" id="AFN75652.1"/>
    </source>
</evidence>
<dbReference type="PATRIC" id="fig|1191523.3.peg.2554"/>
<comment type="catalytic activity">
    <reaction evidence="2">
        <text>N-terminal N-formyl-L-methionyl-[peptide] + H2O = N-terminal L-methionyl-[peptide] + formate</text>
        <dbReference type="Rhea" id="RHEA:24420"/>
        <dbReference type="Rhea" id="RHEA-COMP:10639"/>
        <dbReference type="Rhea" id="RHEA-COMP:10640"/>
        <dbReference type="ChEBI" id="CHEBI:15377"/>
        <dbReference type="ChEBI" id="CHEBI:15740"/>
        <dbReference type="ChEBI" id="CHEBI:49298"/>
        <dbReference type="ChEBI" id="CHEBI:64731"/>
        <dbReference type="EC" id="3.5.1.88"/>
    </reaction>
</comment>
<protein>
    <recommendedName>
        <fullName evidence="2">Peptide deformylase</fullName>
        <shortName evidence="2">PDF</shortName>
        <ecNumber evidence="2">3.5.1.88</ecNumber>
    </recommendedName>
    <alternativeName>
        <fullName evidence="2">Polypeptide deformylase</fullName>
    </alternativeName>
</protein>
<dbReference type="SUPFAM" id="SSF56420">
    <property type="entry name" value="Peptide deformylase"/>
    <property type="match status" value="1"/>
</dbReference>
<dbReference type="CDD" id="cd00487">
    <property type="entry name" value="Pep_deformylase"/>
    <property type="match status" value="1"/>
</dbReference>
<keyword evidence="2" id="KW-0408">Iron</keyword>
<dbReference type="Pfam" id="PF01327">
    <property type="entry name" value="Pep_deformylase"/>
    <property type="match status" value="1"/>
</dbReference>
<dbReference type="GO" id="GO:0046872">
    <property type="term" value="F:metal ion binding"/>
    <property type="evidence" value="ECO:0007669"/>
    <property type="project" value="UniProtKB-KW"/>
</dbReference>
<comment type="cofactor">
    <cofactor evidence="2">
        <name>Fe(2+)</name>
        <dbReference type="ChEBI" id="CHEBI:29033"/>
    </cofactor>
    <text evidence="2">Binds 1 Fe(2+) ion.</text>
</comment>
<keyword evidence="2" id="KW-0648">Protein biosynthesis</keyword>
<dbReference type="HOGENOM" id="CLU_061901_2_0_10"/>
<feature type="active site" evidence="2">
    <location>
        <position position="139"/>
    </location>
</feature>
<dbReference type="AlphaFoldDB" id="I6YYK8"/>
<dbReference type="PANTHER" id="PTHR10458">
    <property type="entry name" value="PEPTIDE DEFORMYLASE"/>
    <property type="match status" value="1"/>
</dbReference>
<dbReference type="HAMAP" id="MF_00163">
    <property type="entry name" value="Pep_deformylase"/>
    <property type="match status" value="1"/>
</dbReference>
<comment type="similarity">
    <text evidence="1 2">Belongs to the polypeptide deformylase family.</text>
</comment>
<comment type="function">
    <text evidence="2">Removes the formyl group from the N-terminal Met of newly synthesized proteins. Requires at least a dipeptide for an efficient rate of reaction. N-terminal L-methionine is a prerequisite for activity but the enzyme has broad specificity at other positions.</text>
</comment>
<evidence type="ECO:0000256" key="1">
    <source>
        <dbReference type="ARBA" id="ARBA00010759"/>
    </source>
</evidence>
<dbReference type="EC" id="3.5.1.88" evidence="2"/>
<feature type="binding site" evidence="2">
    <location>
        <position position="142"/>
    </location>
    <ligand>
        <name>Fe cation</name>
        <dbReference type="ChEBI" id="CHEBI:24875"/>
    </ligand>
</feature>
<keyword evidence="2" id="KW-0479">Metal-binding</keyword>
<dbReference type="EMBL" id="CP003557">
    <property type="protein sequence ID" value="AFN75652.1"/>
    <property type="molecule type" value="Genomic_DNA"/>
</dbReference>
<dbReference type="InterPro" id="IPR023635">
    <property type="entry name" value="Peptide_deformylase"/>
</dbReference>
<evidence type="ECO:0000256" key="2">
    <source>
        <dbReference type="HAMAP-Rule" id="MF_00163"/>
    </source>
</evidence>
<dbReference type="eggNOG" id="COG0242">
    <property type="taxonomic scope" value="Bacteria"/>
</dbReference>
<dbReference type="GO" id="GO:0042586">
    <property type="term" value="F:peptide deformylase activity"/>
    <property type="evidence" value="ECO:0007669"/>
    <property type="project" value="UniProtKB-UniRule"/>
</dbReference>
<proteinExistence type="inferred from homology"/>
<feature type="binding site" evidence="2">
    <location>
        <position position="96"/>
    </location>
    <ligand>
        <name>Fe cation</name>
        <dbReference type="ChEBI" id="CHEBI:24875"/>
    </ligand>
</feature>
<dbReference type="PIRSF" id="PIRSF004749">
    <property type="entry name" value="Pep_def"/>
    <property type="match status" value="1"/>
</dbReference>
<keyword evidence="2" id="KW-0378">Hydrolase</keyword>
<feature type="binding site" evidence="2">
    <location>
        <position position="138"/>
    </location>
    <ligand>
        <name>Fe cation</name>
        <dbReference type="ChEBI" id="CHEBI:24875"/>
    </ligand>
</feature>
<dbReference type="NCBIfam" id="NF001159">
    <property type="entry name" value="PRK00150.1-3"/>
    <property type="match status" value="1"/>
</dbReference>
<sequence>MAVLPIKIYGSKILREKAKKIEQIDDTVIDYIRNMFETMRKAYGVGLAANQVGIDKSIFVIDLKDVEGYEKFKPLVMINPEIIEESDEFVSMEEGCLSLPTLRADVERPKEIKVRYLDTDENIQEMEASDFLARVILHEYDHLIGKMIPDRVADEVKKQLKEQLEKIRKKEVEIDYPVSD</sequence>
<keyword evidence="4" id="KW-1185">Reference proteome</keyword>
<dbReference type="GO" id="GO:0006412">
    <property type="term" value="P:translation"/>
    <property type="evidence" value="ECO:0007669"/>
    <property type="project" value="UniProtKB-UniRule"/>
</dbReference>
<evidence type="ECO:0000313" key="4">
    <source>
        <dbReference type="Proteomes" id="UP000009011"/>
    </source>
</evidence>
<gene>
    <name evidence="2" type="primary">def</name>
    <name evidence="3" type="ordered locus">MROS_2422</name>
</gene>
<dbReference type="STRING" id="1191523.MROS_2422"/>
<accession>I6YYK8</accession>
<organism evidence="3 4">
    <name type="scientific">Melioribacter roseus (strain DSM 23840 / JCM 17771 / VKM B-2668 / P3M-2)</name>
    <dbReference type="NCBI Taxonomy" id="1191523"/>
    <lineage>
        <taxon>Bacteria</taxon>
        <taxon>Pseudomonadati</taxon>
        <taxon>Ignavibacteriota</taxon>
        <taxon>Ignavibacteria</taxon>
        <taxon>Ignavibacteriales</taxon>
        <taxon>Melioribacteraceae</taxon>
        <taxon>Melioribacter</taxon>
    </lineage>
</organism>
<dbReference type="Gene3D" id="3.90.45.10">
    <property type="entry name" value="Peptide deformylase"/>
    <property type="match status" value="1"/>
</dbReference>
<name>I6YYK8_MELRP</name>
<dbReference type="InterPro" id="IPR036821">
    <property type="entry name" value="Peptide_deformylase_sf"/>
</dbReference>
<dbReference type="RefSeq" id="WP_014857082.1">
    <property type="nucleotide sequence ID" value="NC_018178.1"/>
</dbReference>
<dbReference type="PRINTS" id="PR01576">
    <property type="entry name" value="PDEFORMYLASE"/>
</dbReference>
<dbReference type="OrthoDB" id="9784988at2"/>